<gene>
    <name evidence="10" type="primary">LOC102654111</name>
</gene>
<reference evidence="8" key="1">
    <citation type="submission" date="2021-01" db="UniProtKB">
        <authorList>
            <consortium name="EnsemblMetazoa"/>
        </authorList>
    </citation>
    <scope>IDENTIFICATION</scope>
    <source>
        <strain evidence="8">DH4</strain>
    </source>
</reference>
<feature type="signal peptide" evidence="6">
    <location>
        <begin position="1"/>
        <end position="23"/>
    </location>
</feature>
<accession>A0A8U0YTW2</accession>
<dbReference type="SMART" id="SM00369">
    <property type="entry name" value="LRR_TYP"/>
    <property type="match status" value="10"/>
</dbReference>
<accession>A0A7M7M1B0</accession>
<evidence type="ECO:0000256" key="5">
    <source>
        <dbReference type="SAM" id="MobiDB-lite"/>
    </source>
</evidence>
<dbReference type="InterPro" id="IPR032675">
    <property type="entry name" value="LRR_dom_sf"/>
</dbReference>
<dbReference type="InterPro" id="IPR000483">
    <property type="entry name" value="Cys-rich_flank_reg_C"/>
</dbReference>
<keyword evidence="4" id="KW-0325">Glycoprotein</keyword>
<keyword evidence="3" id="KW-0677">Repeat</keyword>
<evidence type="ECO:0000256" key="4">
    <source>
        <dbReference type="ARBA" id="ARBA00023180"/>
    </source>
</evidence>
<dbReference type="Gene3D" id="3.80.10.10">
    <property type="entry name" value="Ribonuclease Inhibitor"/>
    <property type="match status" value="2"/>
</dbReference>
<name>A0A7M7M1B0_APIME</name>
<evidence type="ECO:0000313" key="9">
    <source>
        <dbReference type="Proteomes" id="UP000005203"/>
    </source>
</evidence>
<dbReference type="OrthoDB" id="2013775at2759"/>
<dbReference type="SMART" id="SM00364">
    <property type="entry name" value="LRR_BAC"/>
    <property type="match status" value="4"/>
</dbReference>
<evidence type="ECO:0000256" key="1">
    <source>
        <dbReference type="ARBA" id="ARBA00022614"/>
    </source>
</evidence>
<keyword evidence="1" id="KW-0433">Leucine-rich repeat</keyword>
<dbReference type="InterPro" id="IPR003591">
    <property type="entry name" value="Leu-rich_rpt_typical-subtyp"/>
</dbReference>
<feature type="region of interest" description="Disordered" evidence="5">
    <location>
        <begin position="482"/>
        <end position="504"/>
    </location>
</feature>
<proteinExistence type="predicted"/>
<organism evidence="9 10">
    <name type="scientific">Apis mellifera</name>
    <name type="common">Honeybee</name>
    <dbReference type="NCBI Taxonomy" id="7460"/>
    <lineage>
        <taxon>Eukaryota</taxon>
        <taxon>Metazoa</taxon>
        <taxon>Ecdysozoa</taxon>
        <taxon>Arthropoda</taxon>
        <taxon>Hexapoda</taxon>
        <taxon>Insecta</taxon>
        <taxon>Pterygota</taxon>
        <taxon>Neoptera</taxon>
        <taxon>Endopterygota</taxon>
        <taxon>Hymenoptera</taxon>
        <taxon>Apocrita</taxon>
        <taxon>Aculeata</taxon>
        <taxon>Apoidea</taxon>
        <taxon>Anthophila</taxon>
        <taxon>Apidae</taxon>
        <taxon>Apis</taxon>
    </lineage>
</organism>
<evidence type="ECO:0000256" key="2">
    <source>
        <dbReference type="ARBA" id="ARBA00022729"/>
    </source>
</evidence>
<dbReference type="GeneID" id="102654111"/>
<dbReference type="SUPFAM" id="SSF52058">
    <property type="entry name" value="L domain-like"/>
    <property type="match status" value="1"/>
</dbReference>
<dbReference type="FunFam" id="3.80.10.10:FF:000770">
    <property type="entry name" value="Uncharacterized protein"/>
    <property type="match status" value="1"/>
</dbReference>
<evidence type="ECO:0000313" key="8">
    <source>
        <dbReference type="EnsemblMetazoa" id="XP_016772079"/>
    </source>
</evidence>
<dbReference type="EnsemblMetazoa" id="XM_016916590">
    <property type="protein sequence ID" value="XP_016772079"/>
    <property type="gene ID" value="LOC102654111"/>
</dbReference>
<dbReference type="RefSeq" id="XP_016772079.1">
    <property type="nucleotide sequence ID" value="XM_016916590.2"/>
</dbReference>
<dbReference type="PROSITE" id="PS51450">
    <property type="entry name" value="LRR"/>
    <property type="match status" value="1"/>
</dbReference>
<keyword evidence="2 6" id="KW-0732">Signal</keyword>
<dbReference type="GO" id="GO:0071944">
    <property type="term" value="C:cell periphery"/>
    <property type="evidence" value="ECO:0007669"/>
    <property type="project" value="UniProtKB-ARBA"/>
</dbReference>
<dbReference type="PANTHER" id="PTHR45842">
    <property type="entry name" value="SYNAPTIC ADHESION-LIKE MOLECULE SALM"/>
    <property type="match status" value="1"/>
</dbReference>
<dbReference type="Proteomes" id="UP000005203">
    <property type="component" value="Linkage group LG15"/>
</dbReference>
<keyword evidence="9" id="KW-1185">Reference proteome</keyword>
<sequence>MGRLSCPFVTVFTTIVFITSVEDKPRTEASRDCANPEPSFEQSVIKEMVGVGSDRTKGEKNVSIGNVVVATIFEEFETRLSRLERRLRAIEQPVWQMSSGEEDWEICAEGPCRCQPEIKLVSCWRQDLLDLPAAQLVPRDVLKLDASSNKLRNLPESLFLSTTLLVLLDLSCNRISSFLPGIFHGLTMLEELLLGKNRLSVLPVDLFKDLTSLKYLGLEENRLRELPDELFRTQTSLRELNFRSNQLSEISARLLAPLEQLNSLEMSNNKIARINPTAFQGLVALKELQLGHNRLRNLTPGLFSMSASLERLVLYANGIENLLRGTFQGLSNLTSLFLHSNHLRIMHPDLFQDTPNLRKLRQLESNYLSSLPPRILDAVESIEQLRLARNPWHCDCAASYLATWLQRMYLTRVNDTNSSENLGIWEFGAGAVCRGPGTLGGRLLLRLTFHELCEGQWASMKGLVPRLPIDLISGRNVASTDNPFSRNESVSTPNLSRSTIPSQR</sequence>
<dbReference type="InterPro" id="IPR050467">
    <property type="entry name" value="LRFN"/>
</dbReference>
<evidence type="ECO:0000313" key="10">
    <source>
        <dbReference type="RefSeq" id="XP_016772079.1"/>
    </source>
</evidence>
<evidence type="ECO:0000256" key="6">
    <source>
        <dbReference type="SAM" id="SignalP"/>
    </source>
</evidence>
<dbReference type="InterPro" id="IPR001611">
    <property type="entry name" value="Leu-rich_rpt"/>
</dbReference>
<feature type="chain" id="PRO_5044660383" evidence="6">
    <location>
        <begin position="24"/>
        <end position="504"/>
    </location>
</feature>
<dbReference type="AlphaFoldDB" id="A0A7M7M1B0"/>
<evidence type="ECO:0000256" key="3">
    <source>
        <dbReference type="ARBA" id="ARBA00022737"/>
    </source>
</evidence>
<evidence type="ECO:0000259" key="7">
    <source>
        <dbReference type="SMART" id="SM00082"/>
    </source>
</evidence>
<protein>
    <submittedName>
        <fullName evidence="10">Platelet glycoprotein V isoform X3</fullName>
    </submittedName>
</protein>
<dbReference type="Pfam" id="PF13855">
    <property type="entry name" value="LRR_8"/>
    <property type="match status" value="2"/>
</dbReference>
<dbReference type="PANTHER" id="PTHR45842:SF12">
    <property type="entry name" value="KEKKON 5, ISOFORM A"/>
    <property type="match status" value="1"/>
</dbReference>
<dbReference type="SMART" id="SM00082">
    <property type="entry name" value="LRRCT"/>
    <property type="match status" value="1"/>
</dbReference>
<feature type="domain" description="LRRCT" evidence="7">
    <location>
        <begin position="390"/>
        <end position="454"/>
    </location>
</feature>
<reference evidence="10" key="2">
    <citation type="submission" date="2025-04" db="UniProtKB">
        <authorList>
            <consortium name="RefSeq"/>
        </authorList>
    </citation>
    <scope>IDENTIFICATION</scope>
    <source>
        <strain evidence="10">DH4</strain>
        <tissue evidence="10">Whole body</tissue>
    </source>
</reference>
<accession>A0A8B7KSB1</accession>